<dbReference type="GO" id="GO:0043843">
    <property type="term" value="F:ADP-specific glucokinase activity"/>
    <property type="evidence" value="ECO:0007669"/>
    <property type="project" value="TreeGrafter"/>
</dbReference>
<dbReference type="Pfam" id="PF04587">
    <property type="entry name" value="ADP_PFK_GK"/>
    <property type="match status" value="1"/>
</dbReference>
<name>C5L547_PERM5</name>
<keyword evidence="2" id="KW-0808">Transferase</keyword>
<dbReference type="Gene3D" id="3.40.1190.20">
    <property type="match status" value="1"/>
</dbReference>
<feature type="coiled-coil region" evidence="7">
    <location>
        <begin position="186"/>
        <end position="255"/>
    </location>
</feature>
<dbReference type="InterPro" id="IPR007666">
    <property type="entry name" value="ADP_PFK/GK"/>
</dbReference>
<keyword evidence="4" id="KW-0418">Kinase</keyword>
<evidence type="ECO:0000256" key="4">
    <source>
        <dbReference type="ARBA" id="ARBA00022777"/>
    </source>
</evidence>
<dbReference type="EMBL" id="GG679213">
    <property type="protein sequence ID" value="EER08106.1"/>
    <property type="molecule type" value="Genomic_DNA"/>
</dbReference>
<dbReference type="InParanoid" id="C5L547"/>
<evidence type="ECO:0000256" key="7">
    <source>
        <dbReference type="SAM" id="Coils"/>
    </source>
</evidence>
<feature type="compositionally biased region" description="Basic and acidic residues" evidence="8">
    <location>
        <begin position="1"/>
        <end position="14"/>
    </location>
</feature>
<gene>
    <name evidence="9" type="ORF">Pmar_PMAR014870</name>
</gene>
<proteinExistence type="predicted"/>
<dbReference type="SUPFAM" id="SSF53613">
    <property type="entry name" value="Ribokinase-like"/>
    <property type="match status" value="1"/>
</dbReference>
<dbReference type="InterPro" id="IPR029056">
    <property type="entry name" value="Ribokinase-like"/>
</dbReference>
<keyword evidence="6" id="KW-0324">Glycolysis</keyword>
<dbReference type="InterPro" id="IPR029016">
    <property type="entry name" value="GAF-like_dom_sf"/>
</dbReference>
<dbReference type="GO" id="GO:0006096">
    <property type="term" value="P:glycolytic process"/>
    <property type="evidence" value="ECO:0007669"/>
    <property type="project" value="UniProtKB-KW"/>
</dbReference>
<evidence type="ECO:0000256" key="6">
    <source>
        <dbReference type="ARBA" id="ARBA00023152"/>
    </source>
</evidence>
<dbReference type="Gene3D" id="3.30.450.40">
    <property type="match status" value="1"/>
</dbReference>
<dbReference type="PANTHER" id="PTHR21208:SF1">
    <property type="entry name" value="ADP-DEPENDENT GLUCOKINASE"/>
    <property type="match status" value="1"/>
</dbReference>
<keyword evidence="10" id="KW-1185">Reference proteome</keyword>
<accession>C5L547</accession>
<evidence type="ECO:0000256" key="1">
    <source>
        <dbReference type="ARBA" id="ARBA00022490"/>
    </source>
</evidence>
<evidence type="ECO:0000313" key="10">
    <source>
        <dbReference type="Proteomes" id="UP000007800"/>
    </source>
</evidence>
<dbReference type="Proteomes" id="UP000007800">
    <property type="component" value="Unassembled WGS sequence"/>
</dbReference>
<dbReference type="RefSeq" id="XP_002776290.1">
    <property type="nucleotide sequence ID" value="XM_002776244.1"/>
</dbReference>
<reference evidence="9 10" key="1">
    <citation type="submission" date="2008-07" db="EMBL/GenBank/DDBJ databases">
        <authorList>
            <person name="El-Sayed N."/>
            <person name="Caler E."/>
            <person name="Inman J."/>
            <person name="Amedeo P."/>
            <person name="Hass B."/>
            <person name="Wortman J."/>
        </authorList>
    </citation>
    <scope>NUCLEOTIDE SEQUENCE [LARGE SCALE GENOMIC DNA]</scope>
    <source>
        <strain evidence="10">ATCC 50983 / TXsc</strain>
    </source>
</reference>
<feature type="region of interest" description="Disordered" evidence="8">
    <location>
        <begin position="872"/>
        <end position="907"/>
    </location>
</feature>
<evidence type="ECO:0000256" key="8">
    <source>
        <dbReference type="SAM" id="MobiDB-lite"/>
    </source>
</evidence>
<feature type="region of interest" description="Disordered" evidence="8">
    <location>
        <begin position="1"/>
        <end position="75"/>
    </location>
</feature>
<evidence type="ECO:0000256" key="3">
    <source>
        <dbReference type="ARBA" id="ARBA00022723"/>
    </source>
</evidence>
<sequence>MSTIHDMRVTAKEKDHRKKCGESRLPAIYDPKVVQKKTKKRIATTLANPAEPAPEEPTSPRDELATSNSWAPEPSCDSIGGLSSAWKTDCQSARARWGYNKRLRNIREAHGGITSVNSSEEVKLDHRVTELMDMCLDVVEKQKRRWDQVRGALTQLARRTDSSEAVRIVDGLVADLGDTLNAESGIVRLSRKVKSLETELTVTKIELHNRTKECEMLQRRVNTNAHRYKQLSKNVDTLQREIAIATKERKAAQGSKTQLNTAVPDDKGAHAKRARYLSNQLALTMQQLTALERQKKWWMAKSAVLEAETMSLITYHQKAPIALMNDDARSKLIQLVWKVMNENPLENGYSFVNTASQLKSMLGEAFGKKVTKLPQITPYRQRGATMITTFTANRLPIPKGYMVLSQEQTDFLTMVASTRGRCTLPYLCDSDCVSTEQGRQECITALGTEFWAQQRYANAIGKAFTRLKELFEVRALDHLIKTLINISCEALDCDRGSLWVVDARQNVMWTYVQNAYGNEFTKLEMELPKRGTDPYAENIGLVASAYLLKQPISIYNAYEDKRFNSSANVIDTKVQVVNKRREPVFDQDDEALLKNIAVLGLEMIMIFEKSAVSGFSMKRQSYLLQFATEIMQYCADPNTLLGLLTLYMNELFQAKKVALHIVVGDMTAQIVHGGAQPKNTHGSPTPTRVIPDQKQLEKNLKPHLGEMTGIVGETVNSKSPLTFSFPAGDELKSASAKNDPLRGIYDESVDLSPPDNNDLYARRDSQKKRYVLHSYPLFDKRSVTAVLQFVCVDGKKTSFGNDEEFDPYNVSHTKVLKQICNYIVVVMRDWYTSAERKDLHERWAKAARTKSPADIAMAAFILGKYNNNVGGANSEKTVNGGTGVRKSSREEGQKAPSGKAQGGGSLWGLTEGERQSDWKNAEPGWEVRNLSTIYQASFEAGLISAQVRYFCGDYTSHDVVHRNTAFVHPSDRKLIDKRELLEAQLSEEVATRRRIEAHPKSVVLGFGACLDGVTRGVDLLRELHIEPSEHPQDHDVISSRKDLAETFHYFFEHGAAAERYVSNRTLFDELVTAVRSFGDHYGTFWRFGGNAPHMGCRIKLEGHDVLLGAHVSKELRDQFAVPLPIAGGLASASTEGSGDDIHIILESISDETWGSDTCPRANRLALHSDIHSPYLRGIEEIQEEIGSGAFKPDALVLGAFQMMDGFPFPTEGERLDRLERARQLIDAQGPSVKVHVELASFANSQFMRELYDTGMLTRVDSLGMNEQELTTFTDWLGKSSSTSDGSLIRASESRPKVRNVLDALRSLWKLIEEVNEKTNSTRQVSRIHVHTLAFQAVLVKTDAWNRTAEAMSKASLIAFKHVCGFNTDDDIDLNKGKVLLYDTFVDSEDEDLAQRRDVLKTRHHNGVVCWDDTRDQESTDKVTMCLSPNIVCTEPVATIAAGDNISGAAIAVCRYLGSELRLDLPGNFYREWSGKPSQSLIYLYVSYKDRIEPPDEFVEDAAPGRPYRGFGPSETAAHAAEQYWRARKFDTLLYRTVASRSAKISYRLLRYEDSAIVFVVAHEALHVHLRKSGIKIPYDYEEALADWVGLQVVLGFSKCRNELREAVTLDADEAVRFVDRMEKFHSLICEVLQGEAASLARIQDAWDRAIAAEHTISAKVYRFGFSVFNKAFLLRYSAYCAKYFHLKSVLCESGGEFNPAFENLHRWLKKIPDNIGSLG</sequence>
<evidence type="ECO:0000256" key="5">
    <source>
        <dbReference type="ARBA" id="ARBA00022842"/>
    </source>
</evidence>
<evidence type="ECO:0000256" key="2">
    <source>
        <dbReference type="ARBA" id="ARBA00022679"/>
    </source>
</evidence>
<protein>
    <submittedName>
        <fullName evidence="9">Uncharacterized protein</fullName>
    </submittedName>
</protein>
<keyword evidence="3" id="KW-0479">Metal-binding</keyword>
<dbReference type="GO" id="GO:0005783">
    <property type="term" value="C:endoplasmic reticulum"/>
    <property type="evidence" value="ECO:0007669"/>
    <property type="project" value="TreeGrafter"/>
</dbReference>
<dbReference type="PANTHER" id="PTHR21208">
    <property type="entry name" value="ADP-DEPENDENT GLUCOKINASE"/>
    <property type="match status" value="1"/>
</dbReference>
<evidence type="ECO:0000313" key="9">
    <source>
        <dbReference type="EMBL" id="EER08106.1"/>
    </source>
</evidence>
<keyword evidence="1" id="KW-0963">Cytoplasm</keyword>
<dbReference type="GeneID" id="9064269"/>
<dbReference type="PROSITE" id="PS51255">
    <property type="entry name" value="ADPK"/>
    <property type="match status" value="1"/>
</dbReference>
<dbReference type="GO" id="GO:0046872">
    <property type="term" value="F:metal ion binding"/>
    <property type="evidence" value="ECO:0007669"/>
    <property type="project" value="UniProtKB-KW"/>
</dbReference>
<organism evidence="10">
    <name type="scientific">Perkinsus marinus (strain ATCC 50983 / TXsc)</name>
    <dbReference type="NCBI Taxonomy" id="423536"/>
    <lineage>
        <taxon>Eukaryota</taxon>
        <taxon>Sar</taxon>
        <taxon>Alveolata</taxon>
        <taxon>Perkinsozoa</taxon>
        <taxon>Perkinsea</taxon>
        <taxon>Perkinsida</taxon>
        <taxon>Perkinsidae</taxon>
        <taxon>Perkinsus</taxon>
    </lineage>
</organism>
<keyword evidence="7" id="KW-0175">Coiled coil</keyword>
<dbReference type="SUPFAM" id="SSF55781">
    <property type="entry name" value="GAF domain-like"/>
    <property type="match status" value="1"/>
</dbReference>
<dbReference type="GO" id="GO:0006006">
    <property type="term" value="P:glucose metabolic process"/>
    <property type="evidence" value="ECO:0007669"/>
    <property type="project" value="TreeGrafter"/>
</dbReference>
<keyword evidence="5" id="KW-0460">Magnesium</keyword>
<dbReference type="OrthoDB" id="445492at2759"/>